<evidence type="ECO:0000256" key="4">
    <source>
        <dbReference type="ARBA" id="ARBA00022618"/>
    </source>
</evidence>
<dbReference type="GO" id="GO:0005829">
    <property type="term" value="C:cytosol"/>
    <property type="evidence" value="ECO:0007669"/>
    <property type="project" value="TreeGrafter"/>
</dbReference>
<gene>
    <name evidence="11" type="ORF">ENV54_11150</name>
</gene>
<dbReference type="Pfam" id="PF05164">
    <property type="entry name" value="ZapA"/>
    <property type="match status" value="1"/>
</dbReference>
<accession>A0A7C4ASW0</accession>
<dbReference type="InterPro" id="IPR053712">
    <property type="entry name" value="Bac_CellDiv_Activator"/>
</dbReference>
<dbReference type="AlphaFoldDB" id="A0A7C4ASW0"/>
<dbReference type="GO" id="GO:0000921">
    <property type="term" value="P:septin ring assembly"/>
    <property type="evidence" value="ECO:0007669"/>
    <property type="project" value="TreeGrafter"/>
</dbReference>
<dbReference type="SUPFAM" id="SSF102829">
    <property type="entry name" value="Cell division protein ZapA-like"/>
    <property type="match status" value="1"/>
</dbReference>
<evidence type="ECO:0000256" key="8">
    <source>
        <dbReference type="ARBA" id="ARBA00026068"/>
    </source>
</evidence>
<keyword evidence="4 11" id="KW-0132">Cell division</keyword>
<feature type="compositionally biased region" description="Polar residues" evidence="10">
    <location>
        <begin position="9"/>
        <end position="18"/>
    </location>
</feature>
<evidence type="ECO:0000256" key="10">
    <source>
        <dbReference type="SAM" id="MobiDB-lite"/>
    </source>
</evidence>
<comment type="subunit">
    <text evidence="8">Homodimer. Interacts with FtsZ.</text>
</comment>
<evidence type="ECO:0000256" key="5">
    <source>
        <dbReference type="ARBA" id="ARBA00023210"/>
    </source>
</evidence>
<dbReference type="InterPro" id="IPR007838">
    <property type="entry name" value="Cell_div_ZapA-like"/>
</dbReference>
<dbReference type="GO" id="GO:0030428">
    <property type="term" value="C:cell septum"/>
    <property type="evidence" value="ECO:0007669"/>
    <property type="project" value="TreeGrafter"/>
</dbReference>
<dbReference type="PANTHER" id="PTHR34981">
    <property type="entry name" value="CELL DIVISION PROTEIN ZAPA"/>
    <property type="match status" value="1"/>
</dbReference>
<evidence type="ECO:0000313" key="11">
    <source>
        <dbReference type="EMBL" id="HGH61841.1"/>
    </source>
</evidence>
<sequence>MGGLHLTIRTRTPAQESDASGKKTEVVRVRLFGREYGIKGHGNVQYVKRLADYINEKAEAIKRESGVVSTMDLAILTLLNIADEKFRETGLQERNRSHTNGGSQRYS</sequence>
<dbReference type="EMBL" id="DTGT01000363">
    <property type="protein sequence ID" value="HGH61841.1"/>
    <property type="molecule type" value="Genomic_DNA"/>
</dbReference>
<evidence type="ECO:0000256" key="7">
    <source>
        <dbReference type="ARBA" id="ARBA00024910"/>
    </source>
</evidence>
<dbReference type="InterPro" id="IPR036192">
    <property type="entry name" value="Cell_div_ZapA-like_sf"/>
</dbReference>
<feature type="region of interest" description="Disordered" evidence="10">
    <location>
        <begin position="1"/>
        <end position="21"/>
    </location>
</feature>
<keyword evidence="6" id="KW-0131">Cell cycle</keyword>
<evidence type="ECO:0000256" key="6">
    <source>
        <dbReference type="ARBA" id="ARBA00023306"/>
    </source>
</evidence>
<dbReference type="GO" id="GO:0043093">
    <property type="term" value="P:FtsZ-dependent cytokinesis"/>
    <property type="evidence" value="ECO:0007669"/>
    <property type="project" value="TreeGrafter"/>
</dbReference>
<keyword evidence="5" id="KW-0717">Septation</keyword>
<proteinExistence type="predicted"/>
<evidence type="ECO:0000256" key="1">
    <source>
        <dbReference type="ARBA" id="ARBA00004496"/>
    </source>
</evidence>
<evidence type="ECO:0000256" key="3">
    <source>
        <dbReference type="ARBA" id="ARBA00022490"/>
    </source>
</evidence>
<evidence type="ECO:0000256" key="9">
    <source>
        <dbReference type="ARBA" id="ARBA00033158"/>
    </source>
</evidence>
<protein>
    <recommendedName>
        <fullName evidence="2">Cell division protein ZapA</fullName>
    </recommendedName>
    <alternativeName>
        <fullName evidence="9">Z ring-associated protein ZapA</fullName>
    </alternativeName>
</protein>
<comment type="function">
    <text evidence="7">Activator of cell division through the inhibition of FtsZ GTPase activity, therefore promoting FtsZ assembly into bundles of protofilaments necessary for the formation of the division Z ring. It is recruited early at mid-cell but it is not essential for cell division.</text>
</comment>
<comment type="caution">
    <text evidence="11">The sequence shown here is derived from an EMBL/GenBank/DDBJ whole genome shotgun (WGS) entry which is preliminary data.</text>
</comment>
<comment type="subcellular location">
    <subcellularLocation>
        <location evidence="1">Cytoplasm</location>
    </subcellularLocation>
</comment>
<evidence type="ECO:0000256" key="2">
    <source>
        <dbReference type="ARBA" id="ARBA00015195"/>
    </source>
</evidence>
<name>A0A7C4ASW0_9BACT</name>
<organism evidence="11">
    <name type="scientific">Desulfomonile tiedjei</name>
    <dbReference type="NCBI Taxonomy" id="2358"/>
    <lineage>
        <taxon>Bacteria</taxon>
        <taxon>Pseudomonadati</taxon>
        <taxon>Thermodesulfobacteriota</taxon>
        <taxon>Desulfomonilia</taxon>
        <taxon>Desulfomonilales</taxon>
        <taxon>Desulfomonilaceae</taxon>
        <taxon>Desulfomonile</taxon>
    </lineage>
</organism>
<dbReference type="PANTHER" id="PTHR34981:SF1">
    <property type="entry name" value="CELL DIVISION PROTEIN ZAPA"/>
    <property type="match status" value="1"/>
</dbReference>
<keyword evidence="3" id="KW-0963">Cytoplasm</keyword>
<dbReference type="GO" id="GO:0000917">
    <property type="term" value="P:division septum assembly"/>
    <property type="evidence" value="ECO:0007669"/>
    <property type="project" value="UniProtKB-KW"/>
</dbReference>
<reference evidence="11" key="1">
    <citation type="journal article" date="2020" name="mSystems">
        <title>Genome- and Community-Level Interaction Insights into Carbon Utilization and Element Cycling Functions of Hydrothermarchaeota in Hydrothermal Sediment.</title>
        <authorList>
            <person name="Zhou Z."/>
            <person name="Liu Y."/>
            <person name="Xu W."/>
            <person name="Pan J."/>
            <person name="Luo Z.H."/>
            <person name="Li M."/>
        </authorList>
    </citation>
    <scope>NUCLEOTIDE SEQUENCE [LARGE SCALE GENOMIC DNA]</scope>
    <source>
        <strain evidence="11">SpSt-769</strain>
    </source>
</reference>
<dbReference type="GO" id="GO:0032153">
    <property type="term" value="C:cell division site"/>
    <property type="evidence" value="ECO:0007669"/>
    <property type="project" value="TreeGrafter"/>
</dbReference>
<dbReference type="Gene3D" id="6.10.250.790">
    <property type="match status" value="1"/>
</dbReference>